<dbReference type="PANTHER" id="PTHR10584:SF167">
    <property type="entry name" value="PFKB DOMAIN PROTEIN"/>
    <property type="match status" value="1"/>
</dbReference>
<protein>
    <recommendedName>
        <fullName evidence="3">Carbohydrate kinase PfkB domain-containing protein</fullName>
    </recommendedName>
</protein>
<evidence type="ECO:0000256" key="1">
    <source>
        <dbReference type="ARBA" id="ARBA00022679"/>
    </source>
</evidence>
<dbReference type="Pfam" id="PF00294">
    <property type="entry name" value="PfkB"/>
    <property type="match status" value="1"/>
</dbReference>
<dbReference type="InterPro" id="IPR011611">
    <property type="entry name" value="PfkB_dom"/>
</dbReference>
<gene>
    <name evidence="4" type="ORF">KGA66_09810</name>
</gene>
<dbReference type="RefSeq" id="WP_211466950.1">
    <property type="nucleotide sequence ID" value="NZ_JAGSXH010000025.1"/>
</dbReference>
<dbReference type="SUPFAM" id="SSF53613">
    <property type="entry name" value="Ribokinase-like"/>
    <property type="match status" value="1"/>
</dbReference>
<reference evidence="4" key="1">
    <citation type="submission" date="2021-04" db="EMBL/GenBank/DDBJ databases">
        <title>Genome based classification of Actinospica acidithermotolerans sp. nov., an actinobacterium isolated from an Indonesian hot spring.</title>
        <authorList>
            <person name="Kusuma A.B."/>
            <person name="Putra K.E."/>
            <person name="Nafisah S."/>
            <person name="Loh J."/>
            <person name="Nouioui I."/>
            <person name="Goodfellow M."/>
        </authorList>
    </citation>
    <scope>NUCLEOTIDE SEQUENCE</scope>
    <source>
        <strain evidence="4">DSM 45618</strain>
    </source>
</reference>
<dbReference type="InterPro" id="IPR029056">
    <property type="entry name" value="Ribokinase-like"/>
</dbReference>
<keyword evidence="5" id="KW-1185">Reference proteome</keyword>
<dbReference type="Proteomes" id="UP000677913">
    <property type="component" value="Unassembled WGS sequence"/>
</dbReference>
<dbReference type="GO" id="GO:0016301">
    <property type="term" value="F:kinase activity"/>
    <property type="evidence" value="ECO:0007669"/>
    <property type="project" value="UniProtKB-KW"/>
</dbReference>
<dbReference type="EMBL" id="JAGSXH010000025">
    <property type="protein sequence ID" value="MBS2963340.1"/>
    <property type="molecule type" value="Genomic_DNA"/>
</dbReference>
<feature type="domain" description="Carbohydrate kinase PfkB" evidence="3">
    <location>
        <begin position="37"/>
        <end position="177"/>
    </location>
</feature>
<evidence type="ECO:0000313" key="4">
    <source>
        <dbReference type="EMBL" id="MBS2963340.1"/>
    </source>
</evidence>
<comment type="caution">
    <text evidence="4">The sequence shown here is derived from an EMBL/GenBank/DDBJ whole genome shotgun (WGS) entry which is preliminary data.</text>
</comment>
<accession>A0A8J8BCA7</accession>
<organism evidence="4 5">
    <name type="scientific">Actinocrinis puniceicyclus</name>
    <dbReference type="NCBI Taxonomy" id="977794"/>
    <lineage>
        <taxon>Bacteria</taxon>
        <taxon>Bacillati</taxon>
        <taxon>Actinomycetota</taxon>
        <taxon>Actinomycetes</taxon>
        <taxon>Catenulisporales</taxon>
        <taxon>Actinospicaceae</taxon>
        <taxon>Actinocrinis</taxon>
    </lineage>
</organism>
<evidence type="ECO:0000313" key="5">
    <source>
        <dbReference type="Proteomes" id="UP000677913"/>
    </source>
</evidence>
<keyword evidence="1" id="KW-0808">Transferase</keyword>
<name>A0A8J8BCA7_9ACTN</name>
<proteinExistence type="predicted"/>
<sequence length="296" mass="31817">MAAVTVLGDVNVEITGRIGERFADIHRNRLVYAPLGLAIGGTAANFALAAGGAFTKVRLLGAIGEDRLGELVERELREAGVDARLQRAPDLPTGLAVGIRDARPGGGTRLLMVRPASANCALDRAHLAANAPCLTDTDFLVADGYSMLGEPRRSAVLGALSAAACGGVHVVFDLVPHDCYRFADLDEVHGWLRDVHTAITEVDTIRRLLGLDRGDDGPGRTSLGRVLATLEPLTETLPGRNFFLRFGRDNANESLVFRPGRKPVHTFTGYSRTANLHAFGDRLTIRQMVKHLMEAP</sequence>
<evidence type="ECO:0000259" key="3">
    <source>
        <dbReference type="Pfam" id="PF00294"/>
    </source>
</evidence>
<dbReference type="PANTHER" id="PTHR10584">
    <property type="entry name" value="SUGAR KINASE"/>
    <property type="match status" value="1"/>
</dbReference>
<keyword evidence="2" id="KW-0418">Kinase</keyword>
<dbReference type="Gene3D" id="3.40.1190.20">
    <property type="match status" value="1"/>
</dbReference>
<dbReference type="AlphaFoldDB" id="A0A8J8BCA7"/>
<evidence type="ECO:0000256" key="2">
    <source>
        <dbReference type="ARBA" id="ARBA00022777"/>
    </source>
</evidence>